<dbReference type="InterPro" id="IPR000086">
    <property type="entry name" value="NUDIX_hydrolase_dom"/>
</dbReference>
<dbReference type="PANTHER" id="PTHR43758">
    <property type="entry name" value="7,8-DIHYDRO-8-OXOGUANINE TRIPHOSPHATASE"/>
    <property type="match status" value="1"/>
</dbReference>
<gene>
    <name evidence="8" type="ORF">B0O44_101877</name>
</gene>
<dbReference type="InterPro" id="IPR015797">
    <property type="entry name" value="NUDIX_hydrolase-like_dom_sf"/>
</dbReference>
<evidence type="ECO:0000259" key="7">
    <source>
        <dbReference type="PROSITE" id="PS51462"/>
    </source>
</evidence>
<keyword evidence="4 6" id="KW-0378">Hydrolase</keyword>
<dbReference type="Proteomes" id="UP000248198">
    <property type="component" value="Unassembled WGS sequence"/>
</dbReference>
<proteinExistence type="inferred from homology"/>
<dbReference type="EMBL" id="QKLU01000001">
    <property type="protein sequence ID" value="PYF77395.1"/>
    <property type="molecule type" value="Genomic_DNA"/>
</dbReference>
<sequence length="146" mass="16560">MNPEIVELHTAGLLVIKDQKILLAFSKNKKAWYLPGGKVDAGETAIQALQREIREELNLDLDPKKLEFYGHITALAYGENTNIRMEQDCFMYPLSEKIQASNEIDQVAYFDLETYRKEPAQVPGVLELFSRLHADGKIKLSQPNPA</sequence>
<evidence type="ECO:0000256" key="3">
    <source>
        <dbReference type="ARBA" id="ARBA00022723"/>
    </source>
</evidence>
<evidence type="ECO:0000313" key="8">
    <source>
        <dbReference type="EMBL" id="PYF77395.1"/>
    </source>
</evidence>
<dbReference type="InterPro" id="IPR020476">
    <property type="entry name" value="Nudix_hydrolase"/>
</dbReference>
<dbReference type="InterPro" id="IPR020084">
    <property type="entry name" value="NUDIX_hydrolase_CS"/>
</dbReference>
<evidence type="ECO:0000256" key="4">
    <source>
        <dbReference type="ARBA" id="ARBA00022801"/>
    </source>
</evidence>
<dbReference type="RefSeq" id="WP_170123269.1">
    <property type="nucleotide sequence ID" value="NZ_QKLU01000001.1"/>
</dbReference>
<comment type="caution">
    <text evidence="8">The sequence shown here is derived from an EMBL/GenBank/DDBJ whole genome shotgun (WGS) entry which is preliminary data.</text>
</comment>
<dbReference type="SUPFAM" id="SSF55811">
    <property type="entry name" value="Nudix"/>
    <property type="match status" value="1"/>
</dbReference>
<evidence type="ECO:0000313" key="9">
    <source>
        <dbReference type="Proteomes" id="UP000248198"/>
    </source>
</evidence>
<dbReference type="GO" id="GO:0046872">
    <property type="term" value="F:metal ion binding"/>
    <property type="evidence" value="ECO:0007669"/>
    <property type="project" value="UniProtKB-KW"/>
</dbReference>
<organism evidence="8 9">
    <name type="scientific">Pedobacter nutrimenti</name>
    <dbReference type="NCBI Taxonomy" id="1241337"/>
    <lineage>
        <taxon>Bacteria</taxon>
        <taxon>Pseudomonadati</taxon>
        <taxon>Bacteroidota</taxon>
        <taxon>Sphingobacteriia</taxon>
        <taxon>Sphingobacteriales</taxon>
        <taxon>Sphingobacteriaceae</taxon>
        <taxon>Pedobacter</taxon>
    </lineage>
</organism>
<evidence type="ECO:0000256" key="5">
    <source>
        <dbReference type="ARBA" id="ARBA00022842"/>
    </source>
</evidence>
<dbReference type="GO" id="GO:0042262">
    <property type="term" value="P:DNA protection"/>
    <property type="evidence" value="ECO:0007669"/>
    <property type="project" value="TreeGrafter"/>
</dbReference>
<dbReference type="AlphaFoldDB" id="A0A318UTN0"/>
<comment type="similarity">
    <text evidence="2 6">Belongs to the Nudix hydrolase family.</text>
</comment>
<dbReference type="CDD" id="cd04690">
    <property type="entry name" value="NUDIX_Hydrolase"/>
    <property type="match status" value="1"/>
</dbReference>
<dbReference type="GO" id="GO:0008413">
    <property type="term" value="F:8-oxo-7,8-dihydroguanosine triphosphate pyrophosphatase activity"/>
    <property type="evidence" value="ECO:0007669"/>
    <property type="project" value="TreeGrafter"/>
</dbReference>
<name>A0A318UTN0_9SPHI</name>
<dbReference type="PRINTS" id="PR00502">
    <property type="entry name" value="NUDIXFAMILY"/>
</dbReference>
<keyword evidence="3" id="KW-0479">Metal-binding</keyword>
<dbReference type="Pfam" id="PF00293">
    <property type="entry name" value="NUDIX"/>
    <property type="match status" value="1"/>
</dbReference>
<accession>A0A318UTN0</accession>
<feature type="domain" description="Nudix hydrolase" evidence="7">
    <location>
        <begin position="6"/>
        <end position="134"/>
    </location>
</feature>
<dbReference type="Gene3D" id="3.90.79.10">
    <property type="entry name" value="Nucleoside Triphosphate Pyrophosphohydrolase"/>
    <property type="match status" value="1"/>
</dbReference>
<dbReference type="GO" id="GO:0005737">
    <property type="term" value="C:cytoplasm"/>
    <property type="evidence" value="ECO:0007669"/>
    <property type="project" value="TreeGrafter"/>
</dbReference>
<dbReference type="PROSITE" id="PS00893">
    <property type="entry name" value="NUDIX_BOX"/>
    <property type="match status" value="1"/>
</dbReference>
<dbReference type="PROSITE" id="PS51462">
    <property type="entry name" value="NUDIX"/>
    <property type="match status" value="1"/>
</dbReference>
<evidence type="ECO:0000256" key="1">
    <source>
        <dbReference type="ARBA" id="ARBA00001946"/>
    </source>
</evidence>
<keyword evidence="9" id="KW-1185">Reference proteome</keyword>
<evidence type="ECO:0000256" key="2">
    <source>
        <dbReference type="ARBA" id="ARBA00005582"/>
    </source>
</evidence>
<dbReference type="PANTHER" id="PTHR43758:SF2">
    <property type="entry name" value="OXIDIZED PURINE NUCLEOSIDE TRIPHOSPHATE HYDROLASE"/>
    <property type="match status" value="1"/>
</dbReference>
<evidence type="ECO:0000256" key="6">
    <source>
        <dbReference type="RuleBase" id="RU003476"/>
    </source>
</evidence>
<comment type="cofactor">
    <cofactor evidence="1">
        <name>Mg(2+)</name>
        <dbReference type="ChEBI" id="CHEBI:18420"/>
    </cofactor>
</comment>
<protein>
    <submittedName>
        <fullName evidence="8">NUDIX domain-containing protein</fullName>
    </submittedName>
</protein>
<keyword evidence="5" id="KW-0460">Magnesium</keyword>
<reference evidence="8 9" key="1">
    <citation type="submission" date="2018-06" db="EMBL/GenBank/DDBJ databases">
        <title>Genomic Encyclopedia of Archaeal and Bacterial Type Strains, Phase II (KMG-II): from individual species to whole genera.</title>
        <authorList>
            <person name="Goeker M."/>
        </authorList>
    </citation>
    <scope>NUCLEOTIDE SEQUENCE [LARGE SCALE GENOMIC DNA]</scope>
    <source>
        <strain evidence="8 9">DSM 27372</strain>
    </source>
</reference>